<dbReference type="RefSeq" id="WP_378129309.1">
    <property type="nucleotide sequence ID" value="NZ_JBHSMI010000003.1"/>
</dbReference>
<evidence type="ECO:0000313" key="1">
    <source>
        <dbReference type="EMBL" id="MFC5401470.1"/>
    </source>
</evidence>
<dbReference type="Proteomes" id="UP001596113">
    <property type="component" value="Unassembled WGS sequence"/>
</dbReference>
<proteinExistence type="predicted"/>
<name>A0ABW0HJW0_9BACL</name>
<protein>
    <submittedName>
        <fullName evidence="1">DUF4359 domain-containing protein</fullName>
    </submittedName>
</protein>
<organism evidence="1 2">
    <name type="scientific">Cohnella soli</name>
    <dbReference type="NCBI Taxonomy" id="425005"/>
    <lineage>
        <taxon>Bacteria</taxon>
        <taxon>Bacillati</taxon>
        <taxon>Bacillota</taxon>
        <taxon>Bacilli</taxon>
        <taxon>Bacillales</taxon>
        <taxon>Paenibacillaceae</taxon>
        <taxon>Cohnella</taxon>
    </lineage>
</organism>
<sequence length="69" mass="8277">MNYTNTPTEQEGWDLLNKVIDQNSIGKNYILFSIYEFRVEQKDKGTINRKYFAIFNNFYTIKNENTLTK</sequence>
<comment type="caution">
    <text evidence="1">The sequence shown here is derived from an EMBL/GenBank/DDBJ whole genome shotgun (WGS) entry which is preliminary data.</text>
</comment>
<reference evidence="2" key="1">
    <citation type="journal article" date="2019" name="Int. J. Syst. Evol. Microbiol.">
        <title>The Global Catalogue of Microorganisms (GCM) 10K type strain sequencing project: providing services to taxonomists for standard genome sequencing and annotation.</title>
        <authorList>
            <consortium name="The Broad Institute Genomics Platform"/>
            <consortium name="The Broad Institute Genome Sequencing Center for Infectious Disease"/>
            <person name="Wu L."/>
            <person name="Ma J."/>
        </authorList>
    </citation>
    <scope>NUCLEOTIDE SEQUENCE [LARGE SCALE GENOMIC DNA]</scope>
    <source>
        <strain evidence="2">CGMCC 1.18575</strain>
    </source>
</reference>
<evidence type="ECO:0000313" key="2">
    <source>
        <dbReference type="Proteomes" id="UP001596113"/>
    </source>
</evidence>
<accession>A0ABW0HJW0</accession>
<gene>
    <name evidence="1" type="ORF">ACFPOF_01885</name>
</gene>
<keyword evidence="2" id="KW-1185">Reference proteome</keyword>
<dbReference type="EMBL" id="JBHSMI010000003">
    <property type="protein sequence ID" value="MFC5401470.1"/>
    <property type="molecule type" value="Genomic_DNA"/>
</dbReference>